<name>A0A381L2W2_BLUGR</name>
<feature type="non-terminal residue" evidence="1">
    <location>
        <position position="1"/>
    </location>
</feature>
<organism evidence="1">
    <name type="scientific">Blumeria graminis f. sp. tritici 96224</name>
    <dbReference type="NCBI Taxonomy" id="1268274"/>
    <lineage>
        <taxon>Eukaryota</taxon>
        <taxon>Fungi</taxon>
        <taxon>Dikarya</taxon>
        <taxon>Ascomycota</taxon>
        <taxon>Pezizomycotina</taxon>
        <taxon>Leotiomycetes</taxon>
        <taxon>Erysiphales</taxon>
        <taxon>Erysiphaceae</taxon>
        <taxon>Blumeria</taxon>
    </lineage>
</organism>
<gene>
    <name evidence="1" type="ORF">BGT96224V2_LOCUS992</name>
</gene>
<accession>A0A381L2W2</accession>
<protein>
    <submittedName>
        <fullName evidence="1">Bgt-20175</fullName>
    </submittedName>
</protein>
<dbReference type="EMBL" id="UIGY01000002">
    <property type="protein sequence ID" value="SUZ07897.1"/>
    <property type="molecule type" value="Genomic_DNA"/>
</dbReference>
<evidence type="ECO:0000313" key="1">
    <source>
        <dbReference type="EMBL" id="SUZ07897.1"/>
    </source>
</evidence>
<reference evidence="1" key="1">
    <citation type="submission" date="2018-07" db="EMBL/GenBank/DDBJ databases">
        <authorList>
            <person name="Quirk P.G."/>
            <person name="Krulwich T.A."/>
        </authorList>
    </citation>
    <scope>NUCLEOTIDE SEQUENCE</scope>
    <source>
        <strain evidence="1">96224</strain>
    </source>
</reference>
<dbReference type="AlphaFoldDB" id="A0A381L2W2"/>
<proteinExistence type="predicted"/>
<sequence length="70" mass="7787">PPSPLHLAPPLNIHLSCLPSIHRFQSYSKTPPTYQSLSIPLLFSPPSPLTLSLALRTDHSTIVRRHLLLT</sequence>